<dbReference type="Proteomes" id="UP000256899">
    <property type="component" value="Unassembled WGS sequence"/>
</dbReference>
<organism evidence="6 7">
    <name type="scientific">Thalassotalea euphylliae</name>
    <dbReference type="NCBI Taxonomy" id="1655234"/>
    <lineage>
        <taxon>Bacteria</taxon>
        <taxon>Pseudomonadati</taxon>
        <taxon>Pseudomonadota</taxon>
        <taxon>Gammaproteobacteria</taxon>
        <taxon>Alteromonadales</taxon>
        <taxon>Colwelliaceae</taxon>
        <taxon>Thalassotalea</taxon>
    </lineage>
</organism>
<dbReference type="InterPro" id="IPR039255">
    <property type="entry name" value="YceD_bac"/>
</dbReference>
<dbReference type="PANTHER" id="PTHR38099">
    <property type="entry name" value="LARGE RIBOSOMAL RNA SUBUNIT ACCUMULATION PROTEIN YCED"/>
    <property type="match status" value="1"/>
</dbReference>
<gene>
    <name evidence="6" type="primary">yceD</name>
    <name evidence="6" type="ORF">DXX94_02900</name>
</gene>
<dbReference type="Pfam" id="PF02620">
    <property type="entry name" value="YceD"/>
    <property type="match status" value="1"/>
</dbReference>
<dbReference type="RefSeq" id="WP_116013739.1">
    <property type="nucleotide sequence ID" value="NZ_QUOT01000001.1"/>
</dbReference>
<dbReference type="InterPro" id="IPR003772">
    <property type="entry name" value="YceD"/>
</dbReference>
<dbReference type="GO" id="GO:0042254">
    <property type="term" value="P:ribosome biogenesis"/>
    <property type="evidence" value="ECO:0007669"/>
    <property type="project" value="UniProtKB-KW"/>
</dbReference>
<comment type="caution">
    <text evidence="6">The sequence shown here is derived from an EMBL/GenBank/DDBJ whole genome shotgun (WGS) entry which is preliminary data.</text>
</comment>
<comment type="function">
    <text evidence="1">Plays a role in synthesis, processing and/or stability of 23S rRNA.</text>
</comment>
<evidence type="ECO:0000256" key="5">
    <source>
        <dbReference type="ARBA" id="ARBA00031841"/>
    </source>
</evidence>
<evidence type="ECO:0000256" key="4">
    <source>
        <dbReference type="ARBA" id="ARBA00022517"/>
    </source>
</evidence>
<dbReference type="EMBL" id="QUOT01000001">
    <property type="protein sequence ID" value="REL29740.1"/>
    <property type="molecule type" value="Genomic_DNA"/>
</dbReference>
<dbReference type="GO" id="GO:0005829">
    <property type="term" value="C:cytosol"/>
    <property type="evidence" value="ECO:0007669"/>
    <property type="project" value="TreeGrafter"/>
</dbReference>
<accession>A0A3E0TZ73</accession>
<sequence length="170" mass="19144">MQNLKLPVTIDPYKSAQRRLECDGIFQLAEMNRLLESCESTTEQIEVSFQFDVDELGLIVISGRGSASVGLICQRCNDEFAHTLEIDFQFSPVKNAEGAADLPSYYDAIELDENGEVNLRELVEDELLLAIPLIPRHELDDCKGEADTTWGELPEELDKPNPFDVLKQLK</sequence>
<dbReference type="PANTHER" id="PTHR38099:SF1">
    <property type="entry name" value="LARGE RIBOSOMAL RNA SUBUNIT ACCUMULATION PROTEIN YCED"/>
    <property type="match status" value="1"/>
</dbReference>
<evidence type="ECO:0000256" key="3">
    <source>
        <dbReference type="ARBA" id="ARBA00015716"/>
    </source>
</evidence>
<proteinExistence type="inferred from homology"/>
<name>A0A3E0TZ73_9GAMM</name>
<protein>
    <recommendedName>
        <fullName evidence="3">Large ribosomal RNA subunit accumulation protein YceD</fullName>
    </recommendedName>
    <alternativeName>
        <fullName evidence="5">23S rRNA accumulation protein YceD</fullName>
    </alternativeName>
</protein>
<comment type="similarity">
    <text evidence="2">Belongs to the DUF177 domain family.</text>
</comment>
<dbReference type="AlphaFoldDB" id="A0A3E0TZ73"/>
<evidence type="ECO:0000313" key="6">
    <source>
        <dbReference type="EMBL" id="REL29740.1"/>
    </source>
</evidence>
<keyword evidence="7" id="KW-1185">Reference proteome</keyword>
<evidence type="ECO:0000313" key="7">
    <source>
        <dbReference type="Proteomes" id="UP000256899"/>
    </source>
</evidence>
<evidence type="ECO:0000256" key="1">
    <source>
        <dbReference type="ARBA" id="ARBA00002868"/>
    </source>
</evidence>
<dbReference type="NCBIfam" id="NF008395">
    <property type="entry name" value="PRK11193.1"/>
    <property type="match status" value="1"/>
</dbReference>
<keyword evidence="4" id="KW-0690">Ribosome biogenesis</keyword>
<evidence type="ECO:0000256" key="2">
    <source>
        <dbReference type="ARBA" id="ARBA00010740"/>
    </source>
</evidence>
<reference evidence="7" key="1">
    <citation type="submission" date="2018-08" db="EMBL/GenBank/DDBJ databases">
        <title>Thalassotalea euphylliae genome.</title>
        <authorList>
            <person name="Summers S."/>
            <person name="Rice S.A."/>
            <person name="Freckelton M.L."/>
            <person name="Nedved B.T."/>
            <person name="Hadfield M.G."/>
        </authorList>
    </citation>
    <scope>NUCLEOTIDE SEQUENCE [LARGE SCALE GENOMIC DNA]</scope>
    <source>
        <strain evidence="7">H3</strain>
    </source>
</reference>